<dbReference type="CDD" id="cd14814">
    <property type="entry name" value="Peptidase_M15"/>
    <property type="match status" value="1"/>
</dbReference>
<dbReference type="Gene3D" id="3.30.1380.10">
    <property type="match status" value="1"/>
</dbReference>
<reference evidence="2 3" key="1">
    <citation type="submission" date="2020-04" db="EMBL/GenBank/DDBJ databases">
        <title>Knoellia sp. isolate from air conditioner.</title>
        <authorList>
            <person name="Chea S."/>
            <person name="Kim D.-U."/>
        </authorList>
    </citation>
    <scope>NUCLEOTIDE SEQUENCE [LARGE SCALE GENOMIC DNA]</scope>
    <source>
        <strain evidence="2 3">DB2414S</strain>
    </source>
</reference>
<comment type="caution">
    <text evidence="2">The sequence shown here is derived from an EMBL/GenBank/DDBJ whole genome shotgun (WGS) entry which is preliminary data.</text>
</comment>
<dbReference type="GO" id="GO:0008233">
    <property type="term" value="F:peptidase activity"/>
    <property type="evidence" value="ECO:0007669"/>
    <property type="project" value="InterPro"/>
</dbReference>
<dbReference type="PANTHER" id="PTHR34385:SF1">
    <property type="entry name" value="PEPTIDOGLYCAN L-ALANYL-D-GLUTAMATE ENDOPEPTIDASE CWLK"/>
    <property type="match status" value="1"/>
</dbReference>
<proteinExistence type="predicted"/>
<evidence type="ECO:0000313" key="2">
    <source>
        <dbReference type="EMBL" id="NNM47337.1"/>
    </source>
</evidence>
<accession>A0A849HRW4</accession>
<dbReference type="RefSeq" id="WP_171244447.1">
    <property type="nucleotide sequence ID" value="NZ_JABEPQ010000003.1"/>
</dbReference>
<dbReference type="AlphaFoldDB" id="A0A849HRW4"/>
<sequence>MSALATILRRRPARLALVSVLGLGVLFGGAAAANAAMGQVRTQESPLTVRSGPGTGYAAVGTVAKGASLTISCRTKGTRVSGPYGATDVWNKVGDGRYVSDAFTTSTEKAPQCSSTQLRTVQLVAFKGARACSSDERGYANGRVPASARCALYGDKGESLRPRAAAAFNALSMAYERENGRALCVTDSYRSLEEQVAVKAKRGKWAAKPGTSEHGLGKAVDLCGGVGTFGSDAYRWMKANGPKFGWVHPDWAEPGGKLPEPWHWEYRG</sequence>
<name>A0A849HRW4_9MICO</name>
<evidence type="ECO:0000259" key="1">
    <source>
        <dbReference type="Pfam" id="PF02557"/>
    </source>
</evidence>
<evidence type="ECO:0000313" key="3">
    <source>
        <dbReference type="Proteomes" id="UP000588586"/>
    </source>
</evidence>
<gene>
    <name evidence="2" type="ORF">HJG52_15175</name>
</gene>
<dbReference type="Proteomes" id="UP000588586">
    <property type="component" value="Unassembled WGS sequence"/>
</dbReference>
<feature type="domain" description="D-alanyl-D-alanine carboxypeptidase-like core" evidence="1">
    <location>
        <begin position="158"/>
        <end position="268"/>
    </location>
</feature>
<dbReference type="Gene3D" id="2.30.30.40">
    <property type="entry name" value="SH3 Domains"/>
    <property type="match status" value="1"/>
</dbReference>
<dbReference type="SUPFAM" id="SSF55166">
    <property type="entry name" value="Hedgehog/DD-peptidase"/>
    <property type="match status" value="1"/>
</dbReference>
<dbReference type="InterPro" id="IPR052179">
    <property type="entry name" value="DD-CPase-like"/>
</dbReference>
<dbReference type="InterPro" id="IPR009045">
    <property type="entry name" value="Zn_M74/Hedgehog-like"/>
</dbReference>
<dbReference type="Pfam" id="PF02557">
    <property type="entry name" value="VanY"/>
    <property type="match status" value="1"/>
</dbReference>
<dbReference type="EMBL" id="JABEPQ010000003">
    <property type="protein sequence ID" value="NNM47337.1"/>
    <property type="molecule type" value="Genomic_DNA"/>
</dbReference>
<organism evidence="2 3">
    <name type="scientific">Knoellia koreensis</name>
    <dbReference type="NCBI Taxonomy" id="2730921"/>
    <lineage>
        <taxon>Bacteria</taxon>
        <taxon>Bacillati</taxon>
        <taxon>Actinomycetota</taxon>
        <taxon>Actinomycetes</taxon>
        <taxon>Micrococcales</taxon>
        <taxon>Intrasporangiaceae</taxon>
        <taxon>Knoellia</taxon>
    </lineage>
</organism>
<keyword evidence="3" id="KW-1185">Reference proteome</keyword>
<dbReference type="PANTHER" id="PTHR34385">
    <property type="entry name" value="D-ALANYL-D-ALANINE CARBOXYPEPTIDASE"/>
    <property type="match status" value="1"/>
</dbReference>
<dbReference type="InterPro" id="IPR003709">
    <property type="entry name" value="VanY-like_core_dom"/>
</dbReference>
<protein>
    <submittedName>
        <fullName evidence="2">Peptidase M15</fullName>
    </submittedName>
</protein>
<dbReference type="GO" id="GO:0006508">
    <property type="term" value="P:proteolysis"/>
    <property type="evidence" value="ECO:0007669"/>
    <property type="project" value="InterPro"/>
</dbReference>